<dbReference type="Gramene" id="rna33632">
    <property type="protein sequence ID" value="RHN58027.1"/>
    <property type="gene ID" value="gene33632"/>
</dbReference>
<dbReference type="EnsemblPlants" id="AET00801">
    <property type="protein sequence ID" value="AET00801"/>
    <property type="gene ID" value="MTR_5g096050"/>
</dbReference>
<reference evidence="5" key="4">
    <citation type="journal article" date="2018" name="Nat. Plants">
        <title>Whole-genome landscape of Medicago truncatula symbiotic genes.</title>
        <authorList>
            <person name="Pecrix Y."/>
            <person name="Staton S.E."/>
            <person name="Sallet E."/>
            <person name="Lelandais-Briere C."/>
            <person name="Moreau S."/>
            <person name="Carrere S."/>
            <person name="Blein T."/>
            <person name="Jardinaud M.F."/>
            <person name="Latrasse D."/>
            <person name="Zouine M."/>
            <person name="Zahm M."/>
            <person name="Kreplak J."/>
            <person name="Mayjonade B."/>
            <person name="Satge C."/>
            <person name="Perez M."/>
            <person name="Cauet S."/>
            <person name="Marande W."/>
            <person name="Chantry-Darmon C."/>
            <person name="Lopez-Roques C."/>
            <person name="Bouchez O."/>
            <person name="Berard A."/>
            <person name="Debelle F."/>
            <person name="Munos S."/>
            <person name="Bendahmane A."/>
            <person name="Berges H."/>
            <person name="Niebel A."/>
            <person name="Buitink J."/>
            <person name="Frugier F."/>
            <person name="Benhamed M."/>
            <person name="Crespi M."/>
            <person name="Gouzy J."/>
            <person name="Gamas P."/>
        </authorList>
    </citation>
    <scope>NUCLEOTIDE SEQUENCE [LARGE SCALE GENOMIC DNA]</scope>
    <source>
        <strain evidence="5">cv. Jemalong A17</strain>
    </source>
</reference>
<evidence type="ECO:0000313" key="5">
    <source>
        <dbReference type="Proteomes" id="UP000265566"/>
    </source>
</evidence>
<dbReference type="EMBL" id="PSQE01000005">
    <property type="protein sequence ID" value="RHN58027.1"/>
    <property type="molecule type" value="Genomic_DNA"/>
</dbReference>
<dbReference type="PaxDb" id="3880-AET00801"/>
<protein>
    <submittedName>
        <fullName evidence="1">F-box associated protein</fullName>
    </submittedName>
    <submittedName>
        <fullName evidence="2">Putative F-box associated domain, type 1</fullName>
    </submittedName>
</protein>
<dbReference type="AlphaFoldDB" id="G7KEI0"/>
<evidence type="ECO:0000313" key="1">
    <source>
        <dbReference type="EMBL" id="AET00801.1"/>
    </source>
</evidence>
<evidence type="ECO:0000313" key="3">
    <source>
        <dbReference type="EnsemblPlants" id="AET00801"/>
    </source>
</evidence>
<accession>G7KEI0</accession>
<proteinExistence type="predicted"/>
<reference evidence="3" key="3">
    <citation type="submission" date="2015-04" db="UniProtKB">
        <authorList>
            <consortium name="EnsemblPlants"/>
        </authorList>
    </citation>
    <scope>IDENTIFICATION</scope>
    <source>
        <strain evidence="3">cv. Jemalong A17</strain>
    </source>
</reference>
<name>G7KEI0_MEDTR</name>
<dbReference type="EMBL" id="CM001221">
    <property type="protein sequence ID" value="AET00801.1"/>
    <property type="molecule type" value="Genomic_DNA"/>
</dbReference>
<reference evidence="1 4" key="1">
    <citation type="journal article" date="2011" name="Nature">
        <title>The Medicago genome provides insight into the evolution of rhizobial symbioses.</title>
        <authorList>
            <person name="Young N.D."/>
            <person name="Debelle F."/>
            <person name="Oldroyd G.E."/>
            <person name="Geurts R."/>
            <person name="Cannon S.B."/>
            <person name="Udvardi M.K."/>
            <person name="Benedito V.A."/>
            <person name="Mayer K.F."/>
            <person name="Gouzy J."/>
            <person name="Schoof H."/>
            <person name="Van de Peer Y."/>
            <person name="Proost S."/>
            <person name="Cook D.R."/>
            <person name="Meyers B.C."/>
            <person name="Spannagl M."/>
            <person name="Cheung F."/>
            <person name="De Mita S."/>
            <person name="Krishnakumar V."/>
            <person name="Gundlach H."/>
            <person name="Zhou S."/>
            <person name="Mudge J."/>
            <person name="Bharti A.K."/>
            <person name="Murray J.D."/>
            <person name="Naoumkina M.A."/>
            <person name="Rosen B."/>
            <person name="Silverstein K.A."/>
            <person name="Tang H."/>
            <person name="Rombauts S."/>
            <person name="Zhao P.X."/>
            <person name="Zhou P."/>
            <person name="Barbe V."/>
            <person name="Bardou P."/>
            <person name="Bechner M."/>
            <person name="Bellec A."/>
            <person name="Berger A."/>
            <person name="Berges H."/>
            <person name="Bidwell S."/>
            <person name="Bisseling T."/>
            <person name="Choisne N."/>
            <person name="Couloux A."/>
            <person name="Denny R."/>
            <person name="Deshpande S."/>
            <person name="Dai X."/>
            <person name="Doyle J.J."/>
            <person name="Dudez A.M."/>
            <person name="Farmer A.D."/>
            <person name="Fouteau S."/>
            <person name="Franken C."/>
            <person name="Gibelin C."/>
            <person name="Gish J."/>
            <person name="Goldstein S."/>
            <person name="Gonzalez A.J."/>
            <person name="Green P.J."/>
            <person name="Hallab A."/>
            <person name="Hartog M."/>
            <person name="Hua A."/>
            <person name="Humphray S.J."/>
            <person name="Jeong D.H."/>
            <person name="Jing Y."/>
            <person name="Jocker A."/>
            <person name="Kenton S.M."/>
            <person name="Kim D.J."/>
            <person name="Klee K."/>
            <person name="Lai H."/>
            <person name="Lang C."/>
            <person name="Lin S."/>
            <person name="Macmil S.L."/>
            <person name="Magdelenat G."/>
            <person name="Matthews L."/>
            <person name="McCorrison J."/>
            <person name="Monaghan E.L."/>
            <person name="Mun J.H."/>
            <person name="Najar F.Z."/>
            <person name="Nicholson C."/>
            <person name="Noirot C."/>
            <person name="O'Bleness M."/>
            <person name="Paule C.R."/>
            <person name="Poulain J."/>
            <person name="Prion F."/>
            <person name="Qin B."/>
            <person name="Qu C."/>
            <person name="Retzel E.F."/>
            <person name="Riddle C."/>
            <person name="Sallet E."/>
            <person name="Samain S."/>
            <person name="Samson N."/>
            <person name="Sanders I."/>
            <person name="Saurat O."/>
            <person name="Scarpelli C."/>
            <person name="Schiex T."/>
            <person name="Segurens B."/>
            <person name="Severin A.J."/>
            <person name="Sherrier D.J."/>
            <person name="Shi R."/>
            <person name="Sims S."/>
            <person name="Singer S.R."/>
            <person name="Sinharoy S."/>
            <person name="Sterck L."/>
            <person name="Viollet A."/>
            <person name="Wang B.B."/>
            <person name="Wang K."/>
            <person name="Wang M."/>
            <person name="Wang X."/>
            <person name="Warfsmann J."/>
            <person name="Weissenbach J."/>
            <person name="White D.D."/>
            <person name="White J.D."/>
            <person name="Wiley G.B."/>
            <person name="Wincker P."/>
            <person name="Xing Y."/>
            <person name="Yang L."/>
            <person name="Yao Z."/>
            <person name="Ying F."/>
            <person name="Zhai J."/>
            <person name="Zhou L."/>
            <person name="Zuber A."/>
            <person name="Denarie J."/>
            <person name="Dixon R.A."/>
            <person name="May G.D."/>
            <person name="Schwartz D.C."/>
            <person name="Rogers J."/>
            <person name="Quetier F."/>
            <person name="Town C.D."/>
            <person name="Roe B.A."/>
        </authorList>
    </citation>
    <scope>NUCLEOTIDE SEQUENCE [LARGE SCALE GENOMIC DNA]</scope>
    <source>
        <strain evidence="1">A17</strain>
        <strain evidence="3 4">cv. Jemalong A17</strain>
    </source>
</reference>
<evidence type="ECO:0000313" key="4">
    <source>
        <dbReference type="Proteomes" id="UP000002051"/>
    </source>
</evidence>
<dbReference type="HOGENOM" id="CLU_2053139_0_0_1"/>
<reference evidence="2" key="5">
    <citation type="journal article" date="2018" name="Nat. Plants">
        <title>Whole-genome landscape of Medicago truncatula symbiotic genes.</title>
        <authorList>
            <person name="Pecrix Y."/>
            <person name="Gamas P."/>
            <person name="Carrere S."/>
        </authorList>
    </citation>
    <scope>NUCLEOTIDE SEQUENCE</scope>
    <source>
        <tissue evidence="2">Leaves</tissue>
    </source>
</reference>
<dbReference type="Proteomes" id="UP000002051">
    <property type="component" value="Chromosome 5"/>
</dbReference>
<gene>
    <name evidence="1" type="ordered locus">MTR_5g096050</name>
    <name evidence="2" type="ORF">MtrunA17_Chr5g0446721</name>
</gene>
<sequence length="120" mass="14135">MDGVSHWWWWDIKETNTWCWNKTYTYNICLSSFDFSNESFITTPIPSYINDGAKDNLVKRHLMVLNGSIAFMLNHTKTSTFHILILGELDVKESWTKLFIVGPLHYLEYSKSLEAHSLWD</sequence>
<dbReference type="Proteomes" id="UP000265566">
    <property type="component" value="Chromosome 5"/>
</dbReference>
<evidence type="ECO:0000313" key="2">
    <source>
        <dbReference type="EMBL" id="RHN58027.1"/>
    </source>
</evidence>
<keyword evidence="4" id="KW-1185">Reference proteome</keyword>
<reference evidence="1 4" key="2">
    <citation type="journal article" date="2014" name="BMC Genomics">
        <title>An improved genome release (version Mt4.0) for the model legume Medicago truncatula.</title>
        <authorList>
            <person name="Tang H."/>
            <person name="Krishnakumar V."/>
            <person name="Bidwell S."/>
            <person name="Rosen B."/>
            <person name="Chan A."/>
            <person name="Zhou S."/>
            <person name="Gentzbittel L."/>
            <person name="Childs K.L."/>
            <person name="Yandell M."/>
            <person name="Gundlach H."/>
            <person name="Mayer K.F."/>
            <person name="Schwartz D.C."/>
            <person name="Town C.D."/>
        </authorList>
    </citation>
    <scope>GENOME REANNOTATION</scope>
    <source>
        <strain evidence="3 4">cv. Jemalong A17</strain>
    </source>
</reference>
<organism evidence="1 4">
    <name type="scientific">Medicago truncatula</name>
    <name type="common">Barrel medic</name>
    <name type="synonym">Medicago tribuloides</name>
    <dbReference type="NCBI Taxonomy" id="3880"/>
    <lineage>
        <taxon>Eukaryota</taxon>
        <taxon>Viridiplantae</taxon>
        <taxon>Streptophyta</taxon>
        <taxon>Embryophyta</taxon>
        <taxon>Tracheophyta</taxon>
        <taxon>Spermatophyta</taxon>
        <taxon>Magnoliopsida</taxon>
        <taxon>eudicotyledons</taxon>
        <taxon>Gunneridae</taxon>
        <taxon>Pentapetalae</taxon>
        <taxon>rosids</taxon>
        <taxon>fabids</taxon>
        <taxon>Fabales</taxon>
        <taxon>Fabaceae</taxon>
        <taxon>Papilionoideae</taxon>
        <taxon>50 kb inversion clade</taxon>
        <taxon>NPAAA clade</taxon>
        <taxon>Hologalegina</taxon>
        <taxon>IRL clade</taxon>
        <taxon>Trifolieae</taxon>
        <taxon>Medicago</taxon>
    </lineage>
</organism>